<dbReference type="Proteomes" id="UP000504693">
    <property type="component" value="Chromosome"/>
</dbReference>
<gene>
    <name evidence="4" type="ORF">HQR01_06965</name>
</gene>
<comment type="similarity">
    <text evidence="1">Belongs to the thioesterase PaaI family.</text>
</comment>
<organism evidence="4 5">
    <name type="scientific">Erythrobacter mangrovi</name>
    <dbReference type="NCBI Taxonomy" id="2739433"/>
    <lineage>
        <taxon>Bacteria</taxon>
        <taxon>Pseudomonadati</taxon>
        <taxon>Pseudomonadota</taxon>
        <taxon>Alphaproteobacteria</taxon>
        <taxon>Sphingomonadales</taxon>
        <taxon>Erythrobacteraceae</taxon>
        <taxon>Erythrobacter/Porphyrobacter group</taxon>
        <taxon>Erythrobacter</taxon>
    </lineage>
</organism>
<dbReference type="CDD" id="cd03443">
    <property type="entry name" value="PaaI_thioesterase"/>
    <property type="match status" value="1"/>
</dbReference>
<sequence length="144" mass="15380">MDTDTHAVPAGFERHFRQSPATDPWEPIYMRRDGQAFSLGLTIDTPHCNARGLLHGGIITALADNAMGLSCVLQMESVSALTVNLSMDFLSIGKIGQWLEVRAVPAKLGRTLAFADAEILADGELVAKASATFRIVAKQGVVSA</sequence>
<dbReference type="GO" id="GO:0047617">
    <property type="term" value="F:fatty acyl-CoA hydrolase activity"/>
    <property type="evidence" value="ECO:0007669"/>
    <property type="project" value="InterPro"/>
</dbReference>
<evidence type="ECO:0000256" key="2">
    <source>
        <dbReference type="ARBA" id="ARBA00022801"/>
    </source>
</evidence>
<dbReference type="Gene3D" id="3.10.129.10">
    <property type="entry name" value="Hotdog Thioesterase"/>
    <property type="match status" value="1"/>
</dbReference>
<dbReference type="PANTHER" id="PTHR21660">
    <property type="entry name" value="THIOESTERASE SUPERFAMILY MEMBER-RELATED"/>
    <property type="match status" value="1"/>
</dbReference>
<protein>
    <submittedName>
        <fullName evidence="4">PaaI family thioesterase</fullName>
    </submittedName>
</protein>
<keyword evidence="2" id="KW-0378">Hydrolase</keyword>
<keyword evidence="5" id="KW-1185">Reference proteome</keyword>
<dbReference type="InterPro" id="IPR003736">
    <property type="entry name" value="PAAI_dom"/>
</dbReference>
<dbReference type="InterPro" id="IPR006683">
    <property type="entry name" value="Thioestr_dom"/>
</dbReference>
<proteinExistence type="inferred from homology"/>
<dbReference type="InterPro" id="IPR029069">
    <property type="entry name" value="HotDog_dom_sf"/>
</dbReference>
<reference evidence="4 5" key="1">
    <citation type="submission" date="2020-05" db="EMBL/GenBank/DDBJ databases">
        <title>Erythrobacter mangrovi sp. nov., isolated from rhizosphere soil of mangrove plant (Kandelia candel).</title>
        <authorList>
            <person name="Ye Y.H."/>
        </authorList>
    </citation>
    <scope>NUCLEOTIDE SEQUENCE [LARGE SCALE GENOMIC DNA]</scope>
    <source>
        <strain evidence="4 5">EB310</strain>
    </source>
</reference>
<dbReference type="Pfam" id="PF03061">
    <property type="entry name" value="4HBT"/>
    <property type="match status" value="1"/>
</dbReference>
<dbReference type="RefSeq" id="WP_173213810.1">
    <property type="nucleotide sequence ID" value="NZ_CP053921.1"/>
</dbReference>
<dbReference type="PANTHER" id="PTHR21660:SF1">
    <property type="entry name" value="ACYL-COENZYME A THIOESTERASE 13"/>
    <property type="match status" value="1"/>
</dbReference>
<dbReference type="SUPFAM" id="SSF54637">
    <property type="entry name" value="Thioesterase/thiol ester dehydrase-isomerase"/>
    <property type="match status" value="1"/>
</dbReference>
<evidence type="ECO:0000259" key="3">
    <source>
        <dbReference type="Pfam" id="PF03061"/>
    </source>
</evidence>
<feature type="domain" description="Thioesterase" evidence="3">
    <location>
        <begin position="52"/>
        <end position="125"/>
    </location>
</feature>
<dbReference type="KEGG" id="emv:HQR01_06965"/>
<evidence type="ECO:0000313" key="5">
    <source>
        <dbReference type="Proteomes" id="UP000504693"/>
    </source>
</evidence>
<name>A0A7D3XI92_9SPHN</name>
<dbReference type="AlphaFoldDB" id="A0A7D3XI92"/>
<evidence type="ECO:0000313" key="4">
    <source>
        <dbReference type="EMBL" id="QKG71139.1"/>
    </source>
</evidence>
<dbReference type="EMBL" id="CP053921">
    <property type="protein sequence ID" value="QKG71139.1"/>
    <property type="molecule type" value="Genomic_DNA"/>
</dbReference>
<dbReference type="NCBIfam" id="TIGR00369">
    <property type="entry name" value="unchar_dom_1"/>
    <property type="match status" value="1"/>
</dbReference>
<dbReference type="InterPro" id="IPR039298">
    <property type="entry name" value="ACOT13"/>
</dbReference>
<accession>A0A7D3XI92</accession>
<evidence type="ECO:0000256" key="1">
    <source>
        <dbReference type="ARBA" id="ARBA00008324"/>
    </source>
</evidence>